<gene>
    <name evidence="9" type="primary">yrrB_5</name>
    <name evidence="9" type="ORF">GALL_51870</name>
</gene>
<evidence type="ECO:0000256" key="3">
    <source>
        <dbReference type="ARBA" id="ARBA00011970"/>
    </source>
</evidence>
<dbReference type="Pfam" id="PF13844">
    <property type="entry name" value="Glyco_transf_41"/>
    <property type="match status" value="2"/>
</dbReference>
<dbReference type="SMART" id="SM00028">
    <property type="entry name" value="TPR"/>
    <property type="match status" value="7"/>
</dbReference>
<name>A0A1J5SY21_9ZZZZ</name>
<dbReference type="Pfam" id="PF13432">
    <property type="entry name" value="TPR_16"/>
    <property type="match status" value="2"/>
</dbReference>
<dbReference type="AlphaFoldDB" id="A0A1J5SY21"/>
<dbReference type="PROSITE" id="PS50293">
    <property type="entry name" value="TPR_REGION"/>
    <property type="match status" value="1"/>
</dbReference>
<feature type="domain" description="O-GlcNAc transferase C-terminal" evidence="8">
    <location>
        <begin position="288"/>
        <end position="440"/>
    </location>
</feature>
<dbReference type="Gene3D" id="1.25.40.10">
    <property type="entry name" value="Tetratricopeptide repeat domain"/>
    <property type="match status" value="1"/>
</dbReference>
<dbReference type="SUPFAM" id="SSF48452">
    <property type="entry name" value="TPR-like"/>
    <property type="match status" value="1"/>
</dbReference>
<accession>A0A1J5SY21</accession>
<dbReference type="InterPro" id="IPR011990">
    <property type="entry name" value="TPR-like_helical_dom_sf"/>
</dbReference>
<dbReference type="PANTHER" id="PTHR44835:SF1">
    <property type="entry name" value="PROTEIN O-GLCNAC TRANSFERASE"/>
    <property type="match status" value="1"/>
</dbReference>
<dbReference type="Pfam" id="PF13424">
    <property type="entry name" value="TPR_12"/>
    <property type="match status" value="1"/>
</dbReference>
<evidence type="ECO:0000256" key="5">
    <source>
        <dbReference type="ARBA" id="ARBA00022679"/>
    </source>
</evidence>
<comment type="caution">
    <text evidence="9">The sequence shown here is derived from an EMBL/GenBank/DDBJ whole genome shotgun (WGS) entry which is preliminary data.</text>
</comment>
<dbReference type="GO" id="GO:0097363">
    <property type="term" value="F:protein O-acetylglucosaminyltransferase activity"/>
    <property type="evidence" value="ECO:0007669"/>
    <property type="project" value="UniProtKB-EC"/>
</dbReference>
<evidence type="ECO:0000256" key="4">
    <source>
        <dbReference type="ARBA" id="ARBA00022676"/>
    </source>
</evidence>
<evidence type="ECO:0000256" key="6">
    <source>
        <dbReference type="ARBA" id="ARBA00022737"/>
    </source>
</evidence>
<dbReference type="InterPro" id="IPR051939">
    <property type="entry name" value="Glycosyltr_41/O-GlcNAc_trsf"/>
</dbReference>
<dbReference type="EMBL" id="MLJW01000014">
    <property type="protein sequence ID" value="OIR13375.1"/>
    <property type="molecule type" value="Genomic_DNA"/>
</dbReference>
<evidence type="ECO:0000259" key="8">
    <source>
        <dbReference type="Pfam" id="PF13844"/>
    </source>
</evidence>
<keyword evidence="6" id="KW-0677">Repeat</keyword>
<comment type="pathway">
    <text evidence="1">Protein modification; protein glycosylation.</text>
</comment>
<sequence>MSDPSANLWQQALAFSQAGRMAEAEEACRRLLAVQPGHVLARRMAGALAQSARRHAQAAEDFRIALAAQPDDADLLFQAALSLRALSRHAEAVDLLQKSIRLRPSHAESRHQLGNALRRLGRHREALPHLEEAARLAPGSAVTWLNLGVTQLELDRPAEAASSFEHALVLDPSMPEAHNVHGNALLALGRIAPAQAAFESALRLRPDYAPAIDNLARSYKAQGRVPEALPLFKRALELQPSPPSHSNLLLALHYVPGSGPAAMADEHARWDAMHAAALPALPAIPRRNPIGRRLKIGYVSADFCQHAVAFFFEPVLAHHDRSRFEVTCYHVGTTQDATTVRLRELAEHWVDAAALADDVLARQIRADGIDVLIDLAGHTAHNRLLVFARKPAPLQVTWLGYPDTTGLRAIDYRVTDAYCVPPGSPAEAGSERLLRLPEVFCCYQPPGGCPTVTPPPPAGPDRPFRFCSFNNLAKISEAAVEAWGAILRSSPDSQLLIKSPGAGDPDTQARLRARLAGHGVSEDRIEFNGDRLGIRAHLELYNRCDVALDTFPYNGTTTTCEALLMGMPVVALKGDSHVSRVSADFLSTVGLADLIADDVEQYCQIAVELASSATRLTALRTGIRGRFLASPLCNAARFTADFERSIVARFESVP</sequence>
<dbReference type="InterPro" id="IPR019734">
    <property type="entry name" value="TPR_rpt"/>
</dbReference>
<protein>
    <recommendedName>
        <fullName evidence="3">protein O-GlcNAc transferase</fullName>
        <ecNumber evidence="3">2.4.1.255</ecNumber>
    </recommendedName>
</protein>
<feature type="domain" description="O-GlcNAc transferase C-terminal" evidence="8">
    <location>
        <begin position="460"/>
        <end position="641"/>
    </location>
</feature>
<evidence type="ECO:0000256" key="2">
    <source>
        <dbReference type="ARBA" id="ARBA00005386"/>
    </source>
</evidence>
<dbReference type="EC" id="2.4.1.255" evidence="3"/>
<keyword evidence="7" id="KW-0802">TPR repeat</keyword>
<dbReference type="Gene3D" id="3.40.50.11380">
    <property type="match status" value="1"/>
</dbReference>
<dbReference type="PANTHER" id="PTHR44835">
    <property type="entry name" value="UDP-N-ACETYLGLUCOSAMINE--PEPTIDE N-ACETYLGLUCOSAMINYLTRANSFERASE SPINDLY-RELATED"/>
    <property type="match status" value="1"/>
</dbReference>
<evidence type="ECO:0000256" key="1">
    <source>
        <dbReference type="ARBA" id="ARBA00004922"/>
    </source>
</evidence>
<reference evidence="9" key="1">
    <citation type="submission" date="2016-10" db="EMBL/GenBank/DDBJ databases">
        <title>Sequence of Gallionella enrichment culture.</title>
        <authorList>
            <person name="Poehlein A."/>
            <person name="Muehling M."/>
            <person name="Daniel R."/>
        </authorList>
    </citation>
    <scope>NUCLEOTIDE SEQUENCE</scope>
</reference>
<dbReference type="PROSITE" id="PS50005">
    <property type="entry name" value="TPR"/>
    <property type="match status" value="5"/>
</dbReference>
<evidence type="ECO:0000313" key="9">
    <source>
        <dbReference type="EMBL" id="OIR13375.1"/>
    </source>
</evidence>
<keyword evidence="5" id="KW-0808">Transferase</keyword>
<organism evidence="9">
    <name type="scientific">mine drainage metagenome</name>
    <dbReference type="NCBI Taxonomy" id="410659"/>
    <lineage>
        <taxon>unclassified sequences</taxon>
        <taxon>metagenomes</taxon>
        <taxon>ecological metagenomes</taxon>
    </lineage>
</organism>
<keyword evidence="4" id="KW-0328">Glycosyltransferase</keyword>
<evidence type="ECO:0000256" key="7">
    <source>
        <dbReference type="ARBA" id="ARBA00022803"/>
    </source>
</evidence>
<dbReference type="SUPFAM" id="SSF53756">
    <property type="entry name" value="UDP-Glycosyltransferase/glycogen phosphorylase"/>
    <property type="match status" value="1"/>
</dbReference>
<dbReference type="InterPro" id="IPR029489">
    <property type="entry name" value="OGT/SEC/SPY_C"/>
</dbReference>
<proteinExistence type="inferred from homology"/>
<comment type="similarity">
    <text evidence="2">Belongs to the glycosyltransferase 41 family. O-GlcNAc transferase subfamily.</text>
</comment>
<dbReference type="Gene3D" id="3.40.50.2000">
    <property type="entry name" value="Glycogen Phosphorylase B"/>
    <property type="match status" value="1"/>
</dbReference>